<evidence type="ECO:0000256" key="2">
    <source>
        <dbReference type="ARBA" id="ARBA00022801"/>
    </source>
</evidence>
<dbReference type="Proteomes" id="UP001589532">
    <property type="component" value="Unassembled WGS sequence"/>
</dbReference>
<evidence type="ECO:0000256" key="1">
    <source>
        <dbReference type="ARBA" id="ARBA00006153"/>
    </source>
</evidence>
<dbReference type="Pfam" id="PF07687">
    <property type="entry name" value="M20_dimer"/>
    <property type="match status" value="1"/>
</dbReference>
<comment type="caution">
    <text evidence="4">The sequence shown here is derived from an EMBL/GenBank/DDBJ whole genome shotgun (WGS) entry which is preliminary data.</text>
</comment>
<accession>A0ABV5SAJ1</accession>
<dbReference type="InterPro" id="IPR002933">
    <property type="entry name" value="Peptidase_M20"/>
</dbReference>
<dbReference type="EMBL" id="JBHMBW010000049">
    <property type="protein sequence ID" value="MFB9628667.1"/>
    <property type="molecule type" value="Genomic_DNA"/>
</dbReference>
<comment type="similarity">
    <text evidence="1">Belongs to the peptidase M20 family.</text>
</comment>
<dbReference type="GO" id="GO:0016787">
    <property type="term" value="F:hydrolase activity"/>
    <property type="evidence" value="ECO:0007669"/>
    <property type="project" value="UniProtKB-KW"/>
</dbReference>
<dbReference type="SUPFAM" id="SSF55031">
    <property type="entry name" value="Bacterial exopeptidase dimerisation domain"/>
    <property type="match status" value="1"/>
</dbReference>
<name>A0ABV5SAJ1_9ACTN</name>
<dbReference type="CDD" id="cd03884">
    <property type="entry name" value="M20_bAS"/>
    <property type="match status" value="1"/>
</dbReference>
<reference evidence="4 5" key="1">
    <citation type="submission" date="2024-09" db="EMBL/GenBank/DDBJ databases">
        <authorList>
            <person name="Sun Q."/>
            <person name="Mori K."/>
        </authorList>
    </citation>
    <scope>NUCLEOTIDE SEQUENCE [LARGE SCALE GENOMIC DNA]</scope>
    <source>
        <strain evidence="4 5">JCM 3143</strain>
    </source>
</reference>
<sequence>MSDTQTEPLATPAGSLADAARLSATIDGFSALTSEPHGITRLAYTPLERAAHDQFAKHMAGLGLRVRTDPAGNTIAEHPGQARDLGAVGTGSHLDSVPGAGRFDGIAGVAAAMEVARLVVEAGIAHQHPFRFVAFAAEEGARFGQACVGSRFAAGRMPERQLTERRDRDGVTLAQAMAGTGFDPALAAQTPWSADDWAAFVELHVEQGGVLEAAGVTIGVVDLVSGSTRLEFRVTGQASHSGATPMGQRADALAAAAEIVLLAESLALDPQHRGTRATVGRLEVRPGSITTIPGEIVLTLDVRDVDSDRQRGTVAEIVRRARSCCDRRRLRLSLELLGDTSPVVLPVWLRSIVAESCRAAGVPYRVLTSGASHDAQVINGLMPAAILFVPSRDGLSHVAEEWTSSADLATGTDVLLAALLRIDGELTRLAELGPGSPGPSGEPE</sequence>
<keyword evidence="5" id="KW-1185">Reference proteome</keyword>
<dbReference type="PIRSF" id="PIRSF001235">
    <property type="entry name" value="Amidase_carbamoylase"/>
    <property type="match status" value="1"/>
</dbReference>
<organism evidence="4 5">
    <name type="scientific">Nonomuraea helvata</name>
    <dbReference type="NCBI Taxonomy" id="37484"/>
    <lineage>
        <taxon>Bacteria</taxon>
        <taxon>Bacillati</taxon>
        <taxon>Actinomycetota</taxon>
        <taxon>Actinomycetes</taxon>
        <taxon>Streptosporangiales</taxon>
        <taxon>Streptosporangiaceae</taxon>
        <taxon>Nonomuraea</taxon>
    </lineage>
</organism>
<dbReference type="PANTHER" id="PTHR32494:SF5">
    <property type="entry name" value="ALLANTOATE AMIDOHYDROLASE"/>
    <property type="match status" value="1"/>
</dbReference>
<keyword evidence="2 4" id="KW-0378">Hydrolase</keyword>
<dbReference type="NCBIfam" id="NF006771">
    <property type="entry name" value="PRK09290.1-5"/>
    <property type="match status" value="1"/>
</dbReference>
<dbReference type="RefSeq" id="WP_344990521.1">
    <property type="nucleotide sequence ID" value="NZ_BAAAXV010000005.1"/>
</dbReference>
<feature type="domain" description="Peptidase M20 dimerisation" evidence="3">
    <location>
        <begin position="226"/>
        <end position="321"/>
    </location>
</feature>
<evidence type="ECO:0000259" key="3">
    <source>
        <dbReference type="Pfam" id="PF07687"/>
    </source>
</evidence>
<dbReference type="NCBIfam" id="TIGR01879">
    <property type="entry name" value="hydantase"/>
    <property type="match status" value="1"/>
</dbReference>
<dbReference type="Gene3D" id="3.30.70.360">
    <property type="match status" value="1"/>
</dbReference>
<dbReference type="InterPro" id="IPR011650">
    <property type="entry name" value="Peptidase_M20_dimer"/>
</dbReference>
<evidence type="ECO:0000313" key="5">
    <source>
        <dbReference type="Proteomes" id="UP001589532"/>
    </source>
</evidence>
<dbReference type="InterPro" id="IPR036264">
    <property type="entry name" value="Bact_exopeptidase_dim_dom"/>
</dbReference>
<dbReference type="SUPFAM" id="SSF53187">
    <property type="entry name" value="Zn-dependent exopeptidases"/>
    <property type="match status" value="1"/>
</dbReference>
<evidence type="ECO:0000313" key="4">
    <source>
        <dbReference type="EMBL" id="MFB9628667.1"/>
    </source>
</evidence>
<gene>
    <name evidence="4" type="ORF">ACFFSA_36805</name>
</gene>
<dbReference type="Pfam" id="PF01546">
    <property type="entry name" value="Peptidase_M20"/>
    <property type="match status" value="1"/>
</dbReference>
<dbReference type="Gene3D" id="3.40.630.10">
    <property type="entry name" value="Zn peptidases"/>
    <property type="match status" value="1"/>
</dbReference>
<dbReference type="PANTHER" id="PTHR32494">
    <property type="entry name" value="ALLANTOATE DEIMINASE-RELATED"/>
    <property type="match status" value="1"/>
</dbReference>
<dbReference type="InterPro" id="IPR010158">
    <property type="entry name" value="Amidase_Cbmase"/>
</dbReference>
<protein>
    <submittedName>
        <fullName evidence="4">Zn-dependent hydrolase</fullName>
    </submittedName>
</protein>
<proteinExistence type="inferred from homology"/>